<reference evidence="1 2" key="1">
    <citation type="submission" date="2017-07" db="EMBL/GenBank/DDBJ databases">
        <title>In vitro design and evaluation of phage cocktails against multidrug-resistant Aeromonas salmonicida.</title>
        <authorList>
            <person name="Chen L."/>
            <person name="Yuan S."/>
            <person name="Ma Y."/>
        </authorList>
    </citation>
    <scope>NUCLEOTIDE SEQUENCE [LARGE SCALE GENOMIC DNA]</scope>
</reference>
<accession>A0A223LF49</accession>
<organism evidence="1 2">
    <name type="scientific">Aeromonas phage AS-gz</name>
    <dbReference type="NCBI Taxonomy" id="2026082"/>
    <lineage>
        <taxon>Viruses</taxon>
        <taxon>Duplodnaviria</taxon>
        <taxon>Heunggongvirae</taxon>
        <taxon>Uroviricota</taxon>
        <taxon>Caudoviricetes</taxon>
        <taxon>Pantevenvirales</taxon>
        <taxon>Straboviridae</taxon>
        <taxon>Tulanevirus</taxon>
        <taxon>Tulanevirus asgz</taxon>
    </lineage>
</organism>
<sequence length="119" mass="13680">MHNFNIKVNVSMLNDYGINLTDDITKLSKFGEFKHIPELSRDSSGKPPYLLVFQFTCANYNDKVKELMDAMSMKVDSFWQDGCIHKLKHNTYVTSGNSVFTVLKCSRCNEVFSKNVKEL</sequence>
<proteinExistence type="predicted"/>
<dbReference type="RefSeq" id="YP_009613145.1">
    <property type="nucleotide sequence ID" value="NC_042019.1"/>
</dbReference>
<name>A0A223LF49_9CAUD</name>
<dbReference type="EMBL" id="MF479730">
    <property type="protein sequence ID" value="ASU00694.1"/>
    <property type="molecule type" value="Genomic_DNA"/>
</dbReference>
<dbReference type="GeneID" id="40089515"/>
<keyword evidence="2" id="KW-1185">Reference proteome</keyword>
<evidence type="ECO:0000313" key="2">
    <source>
        <dbReference type="Proteomes" id="UP000221110"/>
    </source>
</evidence>
<protein>
    <submittedName>
        <fullName evidence="1">Uncharacterized protein</fullName>
    </submittedName>
</protein>
<dbReference type="Proteomes" id="UP000221110">
    <property type="component" value="Segment"/>
</dbReference>
<evidence type="ECO:0000313" key="1">
    <source>
        <dbReference type="EMBL" id="ASU00694.1"/>
    </source>
</evidence>
<dbReference type="KEGG" id="vg:40089515"/>